<gene>
    <name evidence="1" type="ORF">P5X88_25770</name>
</gene>
<name>A0AAW6T7R0_9BACI</name>
<evidence type="ECO:0000313" key="1">
    <source>
        <dbReference type="EMBL" id="MDH5164346.1"/>
    </source>
</evidence>
<reference evidence="1" key="1">
    <citation type="submission" date="2023-03" db="EMBL/GenBank/DDBJ databases">
        <title>Bacterial isolates from washroom surfaces on a university campus.</title>
        <authorList>
            <person name="Holman D.B."/>
            <person name="Gzyl K.E."/>
            <person name="Taheri A.E."/>
        </authorList>
    </citation>
    <scope>NUCLEOTIDE SEQUENCE</scope>
    <source>
        <strain evidence="1">RD03</strain>
    </source>
</reference>
<evidence type="ECO:0000313" key="2">
    <source>
        <dbReference type="Proteomes" id="UP001159179"/>
    </source>
</evidence>
<dbReference type="EMBL" id="JAROYP010000029">
    <property type="protein sequence ID" value="MDH5164346.1"/>
    <property type="molecule type" value="Genomic_DNA"/>
</dbReference>
<organism evidence="1 2">
    <name type="scientific">Heyndrickxia oleronia</name>
    <dbReference type="NCBI Taxonomy" id="38875"/>
    <lineage>
        <taxon>Bacteria</taxon>
        <taxon>Bacillati</taxon>
        <taxon>Bacillota</taxon>
        <taxon>Bacilli</taxon>
        <taxon>Bacillales</taxon>
        <taxon>Bacillaceae</taxon>
        <taxon>Heyndrickxia</taxon>
    </lineage>
</organism>
<sequence length="47" mass="5512">MGWKEQRYIPVPTEYFFHEIIAIFLNKGINLAIDHILPIRSEIALTV</sequence>
<accession>A0AAW6T7R0</accession>
<dbReference type="AlphaFoldDB" id="A0AAW6T7R0"/>
<protein>
    <submittedName>
        <fullName evidence="1">Uncharacterized protein</fullName>
    </submittedName>
</protein>
<comment type="caution">
    <text evidence="1">The sequence shown here is derived from an EMBL/GenBank/DDBJ whole genome shotgun (WGS) entry which is preliminary data.</text>
</comment>
<dbReference type="RefSeq" id="WP_280619027.1">
    <property type="nucleotide sequence ID" value="NZ_JAROYP010000029.1"/>
</dbReference>
<dbReference type="Proteomes" id="UP001159179">
    <property type="component" value="Unassembled WGS sequence"/>
</dbReference>
<proteinExistence type="predicted"/>